<dbReference type="Pfam" id="PF02743">
    <property type="entry name" value="dCache_1"/>
    <property type="match status" value="1"/>
</dbReference>
<dbReference type="InterPro" id="IPR004358">
    <property type="entry name" value="Sig_transdc_His_kin-like_C"/>
</dbReference>
<gene>
    <name evidence="17" type="ORF">KCX82_17135</name>
</gene>
<evidence type="ECO:0000259" key="16">
    <source>
        <dbReference type="PROSITE" id="PS50885"/>
    </source>
</evidence>
<dbReference type="InterPro" id="IPR050398">
    <property type="entry name" value="HssS/ArlS-like"/>
</dbReference>
<dbReference type="Gene3D" id="6.10.340.10">
    <property type="match status" value="1"/>
</dbReference>
<dbReference type="Pfam" id="PF00672">
    <property type="entry name" value="HAMP"/>
    <property type="match status" value="1"/>
</dbReference>
<evidence type="ECO:0000256" key="1">
    <source>
        <dbReference type="ARBA" id="ARBA00000085"/>
    </source>
</evidence>
<comment type="subcellular location">
    <subcellularLocation>
        <location evidence="2">Cell membrane</location>
        <topology evidence="2">Multi-pass membrane protein</topology>
    </subcellularLocation>
</comment>
<dbReference type="AlphaFoldDB" id="A0A8J7W2C6"/>
<dbReference type="PRINTS" id="PR00344">
    <property type="entry name" value="BCTRLSENSOR"/>
</dbReference>
<feature type="domain" description="HAMP" evidence="16">
    <location>
        <begin position="371"/>
        <end position="422"/>
    </location>
</feature>
<reference evidence="17" key="1">
    <citation type="submission" date="2021-04" db="EMBL/GenBank/DDBJ databases">
        <title>Sinoanaerobacter chloroacetimidivorans sp. nov., an obligate anaerobic bacterium isolated from anaerobic sludge.</title>
        <authorList>
            <person name="Bao Y."/>
        </authorList>
    </citation>
    <scope>NUCLEOTIDE SEQUENCE</scope>
    <source>
        <strain evidence="17">BAD-6</strain>
    </source>
</reference>
<dbReference type="PROSITE" id="PS50109">
    <property type="entry name" value="HIS_KIN"/>
    <property type="match status" value="1"/>
</dbReference>
<feature type="transmembrane region" description="Helical" evidence="14">
    <location>
        <begin position="346"/>
        <end position="369"/>
    </location>
</feature>
<dbReference type="Gene3D" id="1.10.287.130">
    <property type="match status" value="1"/>
</dbReference>
<keyword evidence="11 14" id="KW-1133">Transmembrane helix</keyword>
<evidence type="ECO:0000256" key="11">
    <source>
        <dbReference type="ARBA" id="ARBA00022989"/>
    </source>
</evidence>
<dbReference type="Proteomes" id="UP000675664">
    <property type="component" value="Unassembled WGS sequence"/>
</dbReference>
<keyword evidence="8" id="KW-0547">Nucleotide-binding</keyword>
<dbReference type="InterPro" id="IPR005467">
    <property type="entry name" value="His_kinase_dom"/>
</dbReference>
<dbReference type="SUPFAM" id="SSF158472">
    <property type="entry name" value="HAMP domain-like"/>
    <property type="match status" value="1"/>
</dbReference>
<dbReference type="RefSeq" id="WP_227019745.1">
    <property type="nucleotide sequence ID" value="NZ_JAGSND010000014.1"/>
</dbReference>
<keyword evidence="6" id="KW-0808">Transferase</keyword>
<dbReference type="SUPFAM" id="SSF103190">
    <property type="entry name" value="Sensory domain-like"/>
    <property type="match status" value="1"/>
</dbReference>
<dbReference type="InterPro" id="IPR035965">
    <property type="entry name" value="PAS-like_dom_sf"/>
</dbReference>
<dbReference type="SUPFAM" id="SSF55785">
    <property type="entry name" value="PYP-like sensor domain (PAS domain)"/>
    <property type="match status" value="1"/>
</dbReference>
<evidence type="ECO:0000256" key="8">
    <source>
        <dbReference type="ARBA" id="ARBA00022741"/>
    </source>
</evidence>
<dbReference type="CDD" id="cd18773">
    <property type="entry name" value="PDC1_HK_sensor"/>
    <property type="match status" value="1"/>
</dbReference>
<dbReference type="InterPro" id="IPR033479">
    <property type="entry name" value="dCache_1"/>
</dbReference>
<dbReference type="EC" id="2.7.13.3" evidence="3"/>
<dbReference type="SUPFAM" id="SSF47384">
    <property type="entry name" value="Homodimeric domain of signal transducing histidine kinase"/>
    <property type="match status" value="1"/>
</dbReference>
<dbReference type="InterPro" id="IPR003660">
    <property type="entry name" value="HAMP_dom"/>
</dbReference>
<dbReference type="Pfam" id="PF00512">
    <property type="entry name" value="HisKA"/>
    <property type="match status" value="1"/>
</dbReference>
<dbReference type="Gene3D" id="3.30.565.10">
    <property type="entry name" value="Histidine kinase-like ATPase, C-terminal domain"/>
    <property type="match status" value="1"/>
</dbReference>
<dbReference type="PROSITE" id="PS50885">
    <property type="entry name" value="HAMP"/>
    <property type="match status" value="1"/>
</dbReference>
<evidence type="ECO:0000259" key="15">
    <source>
        <dbReference type="PROSITE" id="PS50109"/>
    </source>
</evidence>
<evidence type="ECO:0000256" key="13">
    <source>
        <dbReference type="ARBA" id="ARBA00023136"/>
    </source>
</evidence>
<dbReference type="CDD" id="cd00075">
    <property type="entry name" value="HATPase"/>
    <property type="match status" value="1"/>
</dbReference>
<dbReference type="InterPro" id="IPR029151">
    <property type="entry name" value="Sensor-like_sf"/>
</dbReference>
<reference evidence="17" key="2">
    <citation type="submission" date="2021-04" db="EMBL/GenBank/DDBJ databases">
        <authorList>
            <person name="Liu J."/>
        </authorList>
    </citation>
    <scope>NUCLEOTIDE SEQUENCE</scope>
    <source>
        <strain evidence="17">BAD-6</strain>
    </source>
</reference>
<dbReference type="InterPro" id="IPR036890">
    <property type="entry name" value="HATPase_C_sf"/>
</dbReference>
<comment type="catalytic activity">
    <reaction evidence="1">
        <text>ATP + protein L-histidine = ADP + protein N-phospho-L-histidine.</text>
        <dbReference type="EC" id="2.7.13.3"/>
    </reaction>
</comment>
<evidence type="ECO:0000256" key="2">
    <source>
        <dbReference type="ARBA" id="ARBA00004651"/>
    </source>
</evidence>
<organism evidence="17 18">
    <name type="scientific">Sinanaerobacter chloroacetimidivorans</name>
    <dbReference type="NCBI Taxonomy" id="2818044"/>
    <lineage>
        <taxon>Bacteria</taxon>
        <taxon>Bacillati</taxon>
        <taxon>Bacillota</taxon>
        <taxon>Clostridia</taxon>
        <taxon>Peptostreptococcales</taxon>
        <taxon>Anaerovoracaceae</taxon>
        <taxon>Sinanaerobacter</taxon>
    </lineage>
</organism>
<accession>A0A8J7W2C6</accession>
<feature type="transmembrane region" description="Helical" evidence="14">
    <location>
        <begin position="12"/>
        <end position="30"/>
    </location>
</feature>
<evidence type="ECO:0000256" key="12">
    <source>
        <dbReference type="ARBA" id="ARBA00023012"/>
    </source>
</evidence>
<feature type="domain" description="Histidine kinase" evidence="15">
    <location>
        <begin position="560"/>
        <end position="766"/>
    </location>
</feature>
<dbReference type="GO" id="GO:0005524">
    <property type="term" value="F:ATP binding"/>
    <property type="evidence" value="ECO:0007669"/>
    <property type="project" value="UniProtKB-KW"/>
</dbReference>
<dbReference type="PANTHER" id="PTHR45528:SF1">
    <property type="entry name" value="SENSOR HISTIDINE KINASE CPXA"/>
    <property type="match status" value="1"/>
</dbReference>
<keyword evidence="18" id="KW-1185">Reference proteome</keyword>
<dbReference type="GO" id="GO:0000155">
    <property type="term" value="F:phosphorelay sensor kinase activity"/>
    <property type="evidence" value="ECO:0007669"/>
    <property type="project" value="InterPro"/>
</dbReference>
<keyword evidence="5" id="KW-0597">Phosphoprotein</keyword>
<dbReference type="InterPro" id="IPR036097">
    <property type="entry name" value="HisK_dim/P_sf"/>
</dbReference>
<dbReference type="CDD" id="cd06225">
    <property type="entry name" value="HAMP"/>
    <property type="match status" value="1"/>
</dbReference>
<keyword evidence="10" id="KW-0067">ATP-binding</keyword>
<evidence type="ECO:0000313" key="17">
    <source>
        <dbReference type="EMBL" id="MBR0599612.1"/>
    </source>
</evidence>
<dbReference type="SUPFAM" id="SSF55874">
    <property type="entry name" value="ATPase domain of HSP90 chaperone/DNA topoisomerase II/histidine kinase"/>
    <property type="match status" value="1"/>
</dbReference>
<proteinExistence type="predicted"/>
<evidence type="ECO:0000256" key="6">
    <source>
        <dbReference type="ARBA" id="ARBA00022679"/>
    </source>
</evidence>
<comment type="caution">
    <text evidence="17">The sequence shown here is derived from an EMBL/GenBank/DDBJ whole genome shotgun (WGS) entry which is preliminary data.</text>
</comment>
<keyword evidence="4" id="KW-1003">Cell membrane</keyword>
<dbReference type="InterPro" id="IPR003594">
    <property type="entry name" value="HATPase_dom"/>
</dbReference>
<evidence type="ECO:0000256" key="3">
    <source>
        <dbReference type="ARBA" id="ARBA00012438"/>
    </source>
</evidence>
<dbReference type="PANTHER" id="PTHR45528">
    <property type="entry name" value="SENSOR HISTIDINE KINASE CPXA"/>
    <property type="match status" value="1"/>
</dbReference>
<evidence type="ECO:0000256" key="14">
    <source>
        <dbReference type="SAM" id="Phobius"/>
    </source>
</evidence>
<name>A0A8J7W2C6_9FIRM</name>
<keyword evidence="9" id="KW-0418">Kinase</keyword>
<dbReference type="Gene3D" id="3.30.450.20">
    <property type="entry name" value="PAS domain"/>
    <property type="match status" value="2"/>
</dbReference>
<keyword evidence="7 14" id="KW-0812">Transmembrane</keyword>
<keyword evidence="13 14" id="KW-0472">Membrane</keyword>
<evidence type="ECO:0000256" key="5">
    <source>
        <dbReference type="ARBA" id="ARBA00022553"/>
    </source>
</evidence>
<evidence type="ECO:0000256" key="10">
    <source>
        <dbReference type="ARBA" id="ARBA00022840"/>
    </source>
</evidence>
<dbReference type="SMART" id="SM00387">
    <property type="entry name" value="HATPase_c"/>
    <property type="match status" value="1"/>
</dbReference>
<protein>
    <recommendedName>
        <fullName evidence="3">histidine kinase</fullName>
        <ecNumber evidence="3">2.7.13.3</ecNumber>
    </recommendedName>
</protein>
<dbReference type="Pfam" id="PF02518">
    <property type="entry name" value="HATPase_c"/>
    <property type="match status" value="1"/>
</dbReference>
<dbReference type="SMART" id="SM00304">
    <property type="entry name" value="HAMP"/>
    <property type="match status" value="1"/>
</dbReference>
<evidence type="ECO:0000256" key="7">
    <source>
        <dbReference type="ARBA" id="ARBA00022692"/>
    </source>
</evidence>
<dbReference type="EMBL" id="JAGSND010000014">
    <property type="protein sequence ID" value="MBR0599612.1"/>
    <property type="molecule type" value="Genomic_DNA"/>
</dbReference>
<sequence>MIKKSFVRRMMILFIVICLIPFFIFTSIFVNRTIGIEKERVEDSLSALVEEKASVLQKDLKNIENEAVNLAQWASYTMEETKDLREISTEYGRNEEYVFERDKGEGQAKSNVFLPNDIELTPELTAEVINTEKMEGAMASIFQQNPDVTYTYLITANGLLRVYPYLDNDTFTPDHDQRSDYFYTRAVGVNNPERKAVWTNPYYDYGGNGWIITCSCPFYVNEKLGGVVCVDVSLKNLAGSIADFRLGNSGFAFVISEKGDVIYHPEMLDIISEMGDQFQINLLEQRNSPEGYQRIMKDMTSGKTGIETYYDGNHEEHMISFTPISALNWSIGIEVERSEYSVGASYLTMGFWGLLAVLLLICLLMAWILSRRVTQPIRNLTVDVQKMADGEFGQVRVTTEDEIGLLGDAFNLMSNEIKDYTTSLLYRKNQLETVFNSIGGVMMILKPDFSIVMMNREGLETLNANSGEEILGEKCYRLLRMEEEPCRNCPVKQTLENGSSNHREMIQNQNIYDVASYPVFENDKIEEVVVYRRKITEQVMMERELFQSEKMAGVGQMVAGVTHELKNPLAIIKGALYLIRANKDHPEKQEEAVKEIKASVSRAEKIIYNMLDFSKASRIEKELINAGSLLEQILLLVRQDFVKRRINVKIDLDENPIYLYGNGDSFKHIFLNIITNAIDAMPQGGDLHLSVKKIENDRTEIIISNTGEKIEDENLGKIFQPFFTTKENGTGLGLWIVAKEVSRNGGTIQAFNDGITRMGVVLPGKETDHEENLND</sequence>
<keyword evidence="12" id="KW-0902">Two-component regulatory system</keyword>
<evidence type="ECO:0000256" key="9">
    <source>
        <dbReference type="ARBA" id="ARBA00022777"/>
    </source>
</evidence>
<dbReference type="CDD" id="cd00082">
    <property type="entry name" value="HisKA"/>
    <property type="match status" value="1"/>
</dbReference>
<dbReference type="GO" id="GO:0005886">
    <property type="term" value="C:plasma membrane"/>
    <property type="evidence" value="ECO:0007669"/>
    <property type="project" value="UniProtKB-SubCell"/>
</dbReference>
<evidence type="ECO:0000256" key="4">
    <source>
        <dbReference type="ARBA" id="ARBA00022475"/>
    </source>
</evidence>
<dbReference type="InterPro" id="IPR003661">
    <property type="entry name" value="HisK_dim/P_dom"/>
</dbReference>
<evidence type="ECO:0000313" key="18">
    <source>
        <dbReference type="Proteomes" id="UP000675664"/>
    </source>
</evidence>
<dbReference type="CDD" id="cd12912">
    <property type="entry name" value="PDC2_MCP_like"/>
    <property type="match status" value="1"/>
</dbReference>
<dbReference type="SMART" id="SM00388">
    <property type="entry name" value="HisKA"/>
    <property type="match status" value="1"/>
</dbReference>